<dbReference type="KEGG" id="sgrg:L0C25_06690"/>
<reference evidence="1" key="1">
    <citation type="submission" date="2022-01" db="EMBL/GenBank/DDBJ databases">
        <title>Nocardioidaceae gen. sp. A5X3R13.</title>
        <authorList>
            <person name="Lopez Marin M.A."/>
            <person name="Uhlik O."/>
        </authorList>
    </citation>
    <scope>NUCLEOTIDE SEQUENCE</scope>
    <source>
        <strain evidence="1">A5X3R13</strain>
    </source>
</reference>
<proteinExistence type="predicted"/>
<evidence type="ECO:0000313" key="2">
    <source>
        <dbReference type="Proteomes" id="UP001164390"/>
    </source>
</evidence>
<dbReference type="EMBL" id="CP094970">
    <property type="protein sequence ID" value="UYM06754.1"/>
    <property type="molecule type" value="Genomic_DNA"/>
</dbReference>
<dbReference type="Proteomes" id="UP001164390">
    <property type="component" value="Chromosome"/>
</dbReference>
<gene>
    <name evidence="1" type="ORF">L0C25_06690</name>
</gene>
<organism evidence="1 2">
    <name type="scientific">Solicola gregarius</name>
    <dbReference type="NCBI Taxonomy" id="2908642"/>
    <lineage>
        <taxon>Bacteria</taxon>
        <taxon>Bacillati</taxon>
        <taxon>Actinomycetota</taxon>
        <taxon>Actinomycetes</taxon>
        <taxon>Propionibacteriales</taxon>
        <taxon>Nocardioidaceae</taxon>
        <taxon>Solicola</taxon>
    </lineage>
</organism>
<evidence type="ECO:0000313" key="1">
    <source>
        <dbReference type="EMBL" id="UYM06754.1"/>
    </source>
</evidence>
<protein>
    <recommendedName>
        <fullName evidence="3">DUF559 domain-containing protein</fullName>
    </recommendedName>
</protein>
<sequence length="326" mass="36713">MQPIRHRDRAERGLTQMQLRHPRWWHPTDGVSMPREDAASLVKHCAAIRLALADNAVFTHVTSAQLRGWWLPSGMRDWPVIACTDGGSPHHDRRGVYVRRCAIPSAHRHALEDLPTASSEWTILELAEDLSLIDLVVAIDSALHLGDCTMASLDRAVVPGRRGVKRLRRAMVLADGRSESAWETILRLVHVLSGITDVEPQACIRDAAGTIVARADLRLGTTRRLSEYDGAVHRDGPQHRADLRREKLLIRIGFERFGYTASEIHREASRILLDAEGALGLRHDPRRIQGWLVEYRRSSLTPGGRDRLAARMHRFVRDISPRSTNS</sequence>
<evidence type="ECO:0008006" key="3">
    <source>
        <dbReference type="Google" id="ProtNLM"/>
    </source>
</evidence>
<name>A0AA46TKT7_9ACTN</name>
<dbReference type="RefSeq" id="WP_271635673.1">
    <property type="nucleotide sequence ID" value="NZ_CP094970.1"/>
</dbReference>
<accession>A0AA46TKT7</accession>
<dbReference type="AlphaFoldDB" id="A0AA46TKT7"/>
<keyword evidence="2" id="KW-1185">Reference proteome</keyword>